<accession>A0A7S0ZUZ0</accession>
<evidence type="ECO:0000313" key="2">
    <source>
        <dbReference type="EMBL" id="CAD8833280.1"/>
    </source>
</evidence>
<organism evidence="2">
    <name type="scientific">Noctiluca scintillans</name>
    <name type="common">Sea sparkle</name>
    <name type="synonym">Red tide dinoflagellate</name>
    <dbReference type="NCBI Taxonomy" id="2966"/>
    <lineage>
        <taxon>Eukaryota</taxon>
        <taxon>Sar</taxon>
        <taxon>Alveolata</taxon>
        <taxon>Dinophyceae</taxon>
        <taxon>Noctilucales</taxon>
        <taxon>Noctilucaceae</taxon>
        <taxon>Noctiluca</taxon>
    </lineage>
</organism>
<evidence type="ECO:0000256" key="1">
    <source>
        <dbReference type="SAM" id="MobiDB-lite"/>
    </source>
</evidence>
<name>A0A7S0ZUZ0_NOCSC</name>
<gene>
    <name evidence="2" type="ORF">NSCI0253_LOCUS7628</name>
</gene>
<feature type="region of interest" description="Disordered" evidence="1">
    <location>
        <begin position="171"/>
        <end position="194"/>
    </location>
</feature>
<protein>
    <submittedName>
        <fullName evidence="2">Uncharacterized protein</fullName>
    </submittedName>
</protein>
<dbReference type="EMBL" id="HBFQ01010876">
    <property type="protein sequence ID" value="CAD8833280.1"/>
    <property type="molecule type" value="Transcribed_RNA"/>
</dbReference>
<dbReference type="AlphaFoldDB" id="A0A7S0ZUZ0"/>
<reference evidence="2" key="1">
    <citation type="submission" date="2021-01" db="EMBL/GenBank/DDBJ databases">
        <authorList>
            <person name="Corre E."/>
            <person name="Pelletier E."/>
            <person name="Niang G."/>
            <person name="Scheremetjew M."/>
            <person name="Finn R."/>
            <person name="Kale V."/>
            <person name="Holt S."/>
            <person name="Cochrane G."/>
            <person name="Meng A."/>
            <person name="Brown T."/>
            <person name="Cohen L."/>
        </authorList>
    </citation>
    <scope>NUCLEOTIDE SEQUENCE</scope>
</reference>
<sequence length="329" mass="36998">MGGAASSKVAVLANQDATSGRGLKSILTAELDGFLVPDFFWASYEKQMRGGHSYTRLARLTGARVVTHTITDHPEGFVVHDHLNHGALAYFSHEESHTKHSRDNDTWKSYKYDGPSLTDDVLDHVTVVQVHRSPFRVEAYVEQSGRWLAGELIQHNMQKLLANICDMNQKSPESLQCRPHAPSPSGSGKESVVSEPLDAHFTAQELWKGLIKSLRDGLKVPMEASRRVYKNWFDDGFTEEIFTTEESTIYKKAVAYADERRLVLIDYGLQPEMEIPVIKTTWRVYDNPVVLEGWCSPQTVRHSDDDVRAAVQRAVDTAIAEYESHTNGN</sequence>
<proteinExistence type="predicted"/>